<dbReference type="PROSITE" id="PS00041">
    <property type="entry name" value="HTH_ARAC_FAMILY_1"/>
    <property type="match status" value="1"/>
</dbReference>
<dbReference type="PANTHER" id="PTHR43280:SF2">
    <property type="entry name" value="HTH-TYPE TRANSCRIPTIONAL REGULATOR EXSA"/>
    <property type="match status" value="1"/>
</dbReference>
<dbReference type="InterPro" id="IPR018062">
    <property type="entry name" value="HTH_AraC-typ_CS"/>
</dbReference>
<dbReference type="InterPro" id="IPR018060">
    <property type="entry name" value="HTH_AraC"/>
</dbReference>
<evidence type="ECO:0000256" key="1">
    <source>
        <dbReference type="ARBA" id="ARBA00023015"/>
    </source>
</evidence>
<dbReference type="SUPFAM" id="SSF46689">
    <property type="entry name" value="Homeodomain-like"/>
    <property type="match status" value="1"/>
</dbReference>
<protein>
    <submittedName>
        <fullName evidence="7">Response regulator</fullName>
    </submittedName>
</protein>
<keyword evidence="3" id="KW-0804">Transcription</keyword>
<organism evidence="7 8">
    <name type="scientific">Paenibacillus terreus</name>
    <dbReference type="NCBI Taxonomy" id="1387834"/>
    <lineage>
        <taxon>Bacteria</taxon>
        <taxon>Bacillati</taxon>
        <taxon>Bacillota</taxon>
        <taxon>Bacilli</taxon>
        <taxon>Bacillales</taxon>
        <taxon>Paenibacillaceae</taxon>
        <taxon>Paenibacillus</taxon>
    </lineage>
</organism>
<proteinExistence type="predicted"/>
<dbReference type="Gene3D" id="1.10.10.60">
    <property type="entry name" value="Homeodomain-like"/>
    <property type="match status" value="2"/>
</dbReference>
<dbReference type="EMBL" id="JBHILM010000037">
    <property type="protein sequence ID" value="MFB5684220.1"/>
    <property type="molecule type" value="Genomic_DNA"/>
</dbReference>
<feature type="domain" description="HTH araC/xylS-type" evidence="5">
    <location>
        <begin position="371"/>
        <end position="469"/>
    </location>
</feature>
<dbReference type="PANTHER" id="PTHR43280">
    <property type="entry name" value="ARAC-FAMILY TRANSCRIPTIONAL REGULATOR"/>
    <property type="match status" value="1"/>
</dbReference>
<dbReference type="Pfam" id="PF12833">
    <property type="entry name" value="HTH_18"/>
    <property type="match status" value="1"/>
</dbReference>
<dbReference type="RefSeq" id="WP_375527935.1">
    <property type="nucleotide sequence ID" value="NZ_JBHILM010000037.1"/>
</dbReference>
<sequence length="473" mass="54873">MIDVLIVDDDKLVRKGLMSAMPWDSFGMRVIGEAANGEKALEFLKENHVDLLMTDVAMPVMSGIELIRIVRKRYPDMAIAVLTLHQDFEYIQEALRLGAVDYIAKVQLEKERFEEVLGRIHGLILNQRRKPPNEPASVDQDVYPLDTAYAVLGLGDHPLVNGPRQHSQGWRVEADGHILLWTPDLREELWTEVNSDREWLPPLPDQALDADWRLVRLRHIAGLTQFDLLQMVRNYRQRDFFYDCNGYETNPIEKSVQELQADQPEPSEREIEAVKEILHAFRWVHDSQSFEELCSQLRKLRLPASKLMQLLYGFIVDWSRLFKALAKTGITLPDTFLCWSEVVAWMGGFREVAATLSGHLQLSREVTVSIMSAVKIAHDELEFPLFAVDVAKRVNLSRSYFNQCFKAIVGYSFNEYLRRVRIDKAREYLAQTAKPIVWIAEHTGYADEKYFSRIFREQTGLLPSEYRNRHRQR</sequence>
<keyword evidence="1" id="KW-0805">Transcription regulation</keyword>
<dbReference type="Gene3D" id="3.40.50.2300">
    <property type="match status" value="1"/>
</dbReference>
<comment type="caution">
    <text evidence="7">The sequence shown here is derived from an EMBL/GenBank/DDBJ whole genome shotgun (WGS) entry which is preliminary data.</text>
</comment>
<evidence type="ECO:0000256" key="3">
    <source>
        <dbReference type="ARBA" id="ARBA00023163"/>
    </source>
</evidence>
<evidence type="ECO:0000256" key="4">
    <source>
        <dbReference type="PROSITE-ProRule" id="PRU00169"/>
    </source>
</evidence>
<dbReference type="PROSITE" id="PS50110">
    <property type="entry name" value="RESPONSE_REGULATORY"/>
    <property type="match status" value="1"/>
</dbReference>
<reference evidence="7 8" key="1">
    <citation type="submission" date="2024-09" db="EMBL/GenBank/DDBJ databases">
        <authorList>
            <person name="Ruan L."/>
        </authorList>
    </citation>
    <scope>NUCLEOTIDE SEQUENCE [LARGE SCALE GENOMIC DNA]</scope>
    <source>
        <strain evidence="7 8">D33</strain>
    </source>
</reference>
<keyword evidence="2" id="KW-0238">DNA-binding</keyword>
<dbReference type="Proteomes" id="UP001580407">
    <property type="component" value="Unassembled WGS sequence"/>
</dbReference>
<dbReference type="InterPro" id="IPR001789">
    <property type="entry name" value="Sig_transdc_resp-reg_receiver"/>
</dbReference>
<dbReference type="InterPro" id="IPR009057">
    <property type="entry name" value="Homeodomain-like_sf"/>
</dbReference>
<dbReference type="Pfam" id="PF00072">
    <property type="entry name" value="Response_reg"/>
    <property type="match status" value="1"/>
</dbReference>
<dbReference type="CDD" id="cd17536">
    <property type="entry name" value="REC_YesN-like"/>
    <property type="match status" value="1"/>
</dbReference>
<dbReference type="InterPro" id="IPR020449">
    <property type="entry name" value="Tscrpt_reg_AraC-type_HTH"/>
</dbReference>
<accession>A0ABV5BFA8</accession>
<evidence type="ECO:0000313" key="8">
    <source>
        <dbReference type="Proteomes" id="UP001580407"/>
    </source>
</evidence>
<dbReference type="SUPFAM" id="SSF52172">
    <property type="entry name" value="CheY-like"/>
    <property type="match status" value="1"/>
</dbReference>
<evidence type="ECO:0000259" key="6">
    <source>
        <dbReference type="PROSITE" id="PS50110"/>
    </source>
</evidence>
<dbReference type="PROSITE" id="PS01124">
    <property type="entry name" value="HTH_ARAC_FAMILY_2"/>
    <property type="match status" value="1"/>
</dbReference>
<feature type="modified residue" description="4-aspartylphosphate" evidence="4">
    <location>
        <position position="55"/>
    </location>
</feature>
<keyword evidence="4" id="KW-0597">Phosphoprotein</keyword>
<feature type="domain" description="Response regulatory" evidence="6">
    <location>
        <begin position="3"/>
        <end position="120"/>
    </location>
</feature>
<gene>
    <name evidence="7" type="ORF">ACE3NQ_25295</name>
</gene>
<dbReference type="SMART" id="SM00448">
    <property type="entry name" value="REC"/>
    <property type="match status" value="1"/>
</dbReference>
<dbReference type="SMART" id="SM00342">
    <property type="entry name" value="HTH_ARAC"/>
    <property type="match status" value="1"/>
</dbReference>
<dbReference type="InterPro" id="IPR011006">
    <property type="entry name" value="CheY-like_superfamily"/>
</dbReference>
<dbReference type="PRINTS" id="PR00032">
    <property type="entry name" value="HTHARAC"/>
</dbReference>
<evidence type="ECO:0000313" key="7">
    <source>
        <dbReference type="EMBL" id="MFB5684220.1"/>
    </source>
</evidence>
<name>A0ABV5BFA8_9BACL</name>
<evidence type="ECO:0000256" key="2">
    <source>
        <dbReference type="ARBA" id="ARBA00023125"/>
    </source>
</evidence>
<evidence type="ECO:0000259" key="5">
    <source>
        <dbReference type="PROSITE" id="PS01124"/>
    </source>
</evidence>
<keyword evidence="8" id="KW-1185">Reference proteome</keyword>